<dbReference type="PANTHER" id="PTHR22744">
    <property type="entry name" value="HELIX LOOP HELIX PROTEIN 21-RELATED"/>
    <property type="match status" value="1"/>
</dbReference>
<feature type="region of interest" description="Disordered" evidence="1">
    <location>
        <begin position="247"/>
        <end position="300"/>
    </location>
</feature>
<dbReference type="EMBL" id="NEDP02005594">
    <property type="protein sequence ID" value="OWF37150.1"/>
    <property type="molecule type" value="Genomic_DNA"/>
</dbReference>
<dbReference type="Pfam" id="PF00651">
    <property type="entry name" value="BTB"/>
    <property type="match status" value="1"/>
</dbReference>
<dbReference type="OrthoDB" id="6102704at2759"/>
<dbReference type="InterPro" id="IPR000210">
    <property type="entry name" value="BTB/POZ_dom"/>
</dbReference>
<reference evidence="3 4" key="1">
    <citation type="journal article" date="2017" name="Nat. Ecol. Evol.">
        <title>Scallop genome provides insights into evolution of bilaterian karyotype and development.</title>
        <authorList>
            <person name="Wang S."/>
            <person name="Zhang J."/>
            <person name="Jiao W."/>
            <person name="Li J."/>
            <person name="Xun X."/>
            <person name="Sun Y."/>
            <person name="Guo X."/>
            <person name="Huan P."/>
            <person name="Dong B."/>
            <person name="Zhang L."/>
            <person name="Hu X."/>
            <person name="Sun X."/>
            <person name="Wang J."/>
            <person name="Zhao C."/>
            <person name="Wang Y."/>
            <person name="Wang D."/>
            <person name="Huang X."/>
            <person name="Wang R."/>
            <person name="Lv J."/>
            <person name="Li Y."/>
            <person name="Zhang Z."/>
            <person name="Liu B."/>
            <person name="Lu W."/>
            <person name="Hui Y."/>
            <person name="Liang J."/>
            <person name="Zhou Z."/>
            <person name="Hou R."/>
            <person name="Li X."/>
            <person name="Liu Y."/>
            <person name="Li H."/>
            <person name="Ning X."/>
            <person name="Lin Y."/>
            <person name="Zhao L."/>
            <person name="Xing Q."/>
            <person name="Dou J."/>
            <person name="Li Y."/>
            <person name="Mao J."/>
            <person name="Guo H."/>
            <person name="Dou H."/>
            <person name="Li T."/>
            <person name="Mu C."/>
            <person name="Jiang W."/>
            <person name="Fu Q."/>
            <person name="Fu X."/>
            <person name="Miao Y."/>
            <person name="Liu J."/>
            <person name="Yu Q."/>
            <person name="Li R."/>
            <person name="Liao H."/>
            <person name="Li X."/>
            <person name="Kong Y."/>
            <person name="Jiang Z."/>
            <person name="Chourrout D."/>
            <person name="Li R."/>
            <person name="Bao Z."/>
        </authorList>
    </citation>
    <scope>NUCLEOTIDE SEQUENCE [LARGE SCALE GENOMIC DNA]</scope>
    <source>
        <strain evidence="3 4">PY_sf001</strain>
    </source>
</reference>
<proteinExistence type="predicted"/>
<dbReference type="PROSITE" id="PS50097">
    <property type="entry name" value="BTB"/>
    <property type="match status" value="1"/>
</dbReference>
<evidence type="ECO:0000259" key="2">
    <source>
        <dbReference type="PROSITE" id="PS50097"/>
    </source>
</evidence>
<evidence type="ECO:0000256" key="1">
    <source>
        <dbReference type="SAM" id="MobiDB-lite"/>
    </source>
</evidence>
<feature type="compositionally biased region" description="Polar residues" evidence="1">
    <location>
        <begin position="17"/>
        <end position="40"/>
    </location>
</feature>
<name>A0A210PKY0_MIZYE</name>
<protein>
    <submittedName>
        <fullName evidence="3">BTB and MATH domain-containing protein 38</fullName>
    </submittedName>
</protein>
<dbReference type="STRING" id="6573.A0A210PKY0"/>
<dbReference type="Gene3D" id="3.30.710.10">
    <property type="entry name" value="Potassium Channel Kv1.1, Chain A"/>
    <property type="match status" value="1"/>
</dbReference>
<gene>
    <name evidence="3" type="ORF">KP79_PYT21331</name>
</gene>
<organism evidence="3 4">
    <name type="scientific">Mizuhopecten yessoensis</name>
    <name type="common">Japanese scallop</name>
    <name type="synonym">Patinopecten yessoensis</name>
    <dbReference type="NCBI Taxonomy" id="6573"/>
    <lineage>
        <taxon>Eukaryota</taxon>
        <taxon>Metazoa</taxon>
        <taxon>Spiralia</taxon>
        <taxon>Lophotrochozoa</taxon>
        <taxon>Mollusca</taxon>
        <taxon>Bivalvia</taxon>
        <taxon>Autobranchia</taxon>
        <taxon>Pteriomorphia</taxon>
        <taxon>Pectinida</taxon>
        <taxon>Pectinoidea</taxon>
        <taxon>Pectinidae</taxon>
        <taxon>Mizuhopecten</taxon>
    </lineage>
</organism>
<sequence>MQGLSRPRARCLRPASPSMSTTGSTSALNIGTRTSNSQIPLKQARASKDQQEKDNVIPFVHEDAFTDLVLIVEGKRLHTSTALLSMCSPVFARMLATSADGDQSSGGKDGTRRELQLQGKCYEYVHELLYVIHPAYQRKISDDLAFVVLPLAEEYQIWNLKQKCEETLLGSLNVDKTVREDVLLRCLNMAEEFKLFALWTKCLQICSKTTLSLQALQRSPEYENLSKFLKSMLEAFKGSGSGAGVDNPPLVSPSLQKSSAAPVHQGYGNARRENNGGSLTSFVDDRGKKSMTNIQTQTKY</sequence>
<keyword evidence="4" id="KW-1185">Reference proteome</keyword>
<accession>A0A210PKY0</accession>
<evidence type="ECO:0000313" key="3">
    <source>
        <dbReference type="EMBL" id="OWF37150.1"/>
    </source>
</evidence>
<feature type="domain" description="BTB" evidence="2">
    <location>
        <begin position="66"/>
        <end position="133"/>
    </location>
</feature>
<dbReference type="PANTHER" id="PTHR22744:SF17">
    <property type="entry name" value="BTB DOMAIN-CONTAINING PROTEIN"/>
    <property type="match status" value="1"/>
</dbReference>
<dbReference type="SMART" id="SM00225">
    <property type="entry name" value="BTB"/>
    <property type="match status" value="1"/>
</dbReference>
<dbReference type="AlphaFoldDB" id="A0A210PKY0"/>
<dbReference type="CDD" id="cd18186">
    <property type="entry name" value="BTB_POZ_ZBTB_KLHL-like"/>
    <property type="match status" value="1"/>
</dbReference>
<dbReference type="Proteomes" id="UP000242188">
    <property type="component" value="Unassembled WGS sequence"/>
</dbReference>
<feature type="region of interest" description="Disordered" evidence="1">
    <location>
        <begin position="1"/>
        <end position="52"/>
    </location>
</feature>
<dbReference type="SUPFAM" id="SSF54695">
    <property type="entry name" value="POZ domain"/>
    <property type="match status" value="1"/>
</dbReference>
<evidence type="ECO:0000313" key="4">
    <source>
        <dbReference type="Proteomes" id="UP000242188"/>
    </source>
</evidence>
<comment type="caution">
    <text evidence="3">The sequence shown here is derived from an EMBL/GenBank/DDBJ whole genome shotgun (WGS) entry which is preliminary data.</text>
</comment>
<dbReference type="InterPro" id="IPR011333">
    <property type="entry name" value="SKP1/BTB/POZ_sf"/>
</dbReference>
<feature type="compositionally biased region" description="Polar residues" evidence="1">
    <location>
        <begin position="290"/>
        <end position="300"/>
    </location>
</feature>